<name>A0A8H5BD52_9AGAR</name>
<sequence>MRSKLRCPTPLSIFLFDFMGVDIDEIKFWLVPLASLLVWQDFGRTLGLIRYKHASLLDFLLDRSRSNNFCINTPAIATGIVLRALQLIEVEHGLQRRVPTSALIGVPSYHASMLPLDQRPHIYSTLSNFNVVETLLDRLYVTSGEVTAWKPIAAYLDWVLAESENEDASSYLCESVAQIRTWLINQFEFFEDYENSTLLRYPVTEKMASAGFWLVWSFFIADKWTSTQHLSDDLSLAPSSFTMDKLTLPQSIEKDFSSVREIYISQGQHDFQPLSRTEFTIGHPTLALCRLMPYLVRWLGQSHLLGRHTMTAERYGRALQYSAYYLLQLPHECLAVLLSSRSRSPFESDLLPTAVLRLICEGVPTFLARSTRTPELYFLVALIRPVMICLNDKDPHHIAGTISTYIRQTLVEFPFLEDSTSEGYAQARAKAEEAWIGLKIRTSFHGMADMIQEWFSKAGLEMEQVSYAELLEAFAVIDRRVPQST</sequence>
<protein>
    <submittedName>
        <fullName evidence="1">Uncharacterized protein</fullName>
    </submittedName>
</protein>
<organism evidence="1 2">
    <name type="scientific">Psilocybe cf. subviscida</name>
    <dbReference type="NCBI Taxonomy" id="2480587"/>
    <lineage>
        <taxon>Eukaryota</taxon>
        <taxon>Fungi</taxon>
        <taxon>Dikarya</taxon>
        <taxon>Basidiomycota</taxon>
        <taxon>Agaricomycotina</taxon>
        <taxon>Agaricomycetes</taxon>
        <taxon>Agaricomycetidae</taxon>
        <taxon>Agaricales</taxon>
        <taxon>Agaricineae</taxon>
        <taxon>Strophariaceae</taxon>
        <taxon>Psilocybe</taxon>
    </lineage>
</organism>
<dbReference type="AlphaFoldDB" id="A0A8H5BD52"/>
<proteinExistence type="predicted"/>
<comment type="caution">
    <text evidence="1">The sequence shown here is derived from an EMBL/GenBank/DDBJ whole genome shotgun (WGS) entry which is preliminary data.</text>
</comment>
<evidence type="ECO:0000313" key="2">
    <source>
        <dbReference type="Proteomes" id="UP000567179"/>
    </source>
</evidence>
<keyword evidence="2" id="KW-1185">Reference proteome</keyword>
<evidence type="ECO:0000313" key="1">
    <source>
        <dbReference type="EMBL" id="KAF5320838.1"/>
    </source>
</evidence>
<reference evidence="1 2" key="1">
    <citation type="journal article" date="2020" name="ISME J.">
        <title>Uncovering the hidden diversity of litter-decomposition mechanisms in mushroom-forming fungi.</title>
        <authorList>
            <person name="Floudas D."/>
            <person name="Bentzer J."/>
            <person name="Ahren D."/>
            <person name="Johansson T."/>
            <person name="Persson P."/>
            <person name="Tunlid A."/>
        </authorList>
    </citation>
    <scope>NUCLEOTIDE SEQUENCE [LARGE SCALE GENOMIC DNA]</scope>
    <source>
        <strain evidence="1 2">CBS 101986</strain>
    </source>
</reference>
<accession>A0A8H5BD52</accession>
<gene>
    <name evidence="1" type="ORF">D9619_000179</name>
</gene>
<dbReference type="EMBL" id="JAACJJ010000028">
    <property type="protein sequence ID" value="KAF5320838.1"/>
    <property type="molecule type" value="Genomic_DNA"/>
</dbReference>
<dbReference type="Proteomes" id="UP000567179">
    <property type="component" value="Unassembled WGS sequence"/>
</dbReference>